<sequence>MDNSFCSYFMHIRPQKTGEIRADQKMIAYLIGFIIIFITISRIERDETVSAKGQFFSQVPI</sequence>
<proteinExistence type="predicted"/>
<accession>A0ABX4YN88</accession>
<evidence type="ECO:0000313" key="3">
    <source>
        <dbReference type="Proteomes" id="UP000094669"/>
    </source>
</evidence>
<keyword evidence="3" id="KW-1185">Reference proteome</keyword>
<protein>
    <submittedName>
        <fullName evidence="2">Uncharacterized protein</fullName>
    </submittedName>
</protein>
<comment type="caution">
    <text evidence="2">The sequence shown here is derived from an EMBL/GenBank/DDBJ whole genome shotgun (WGS) entry which is preliminary data.</text>
</comment>
<organism evidence="2 3">
    <name type="scientific">Leptospira inadai serovar Lyme</name>
    <dbReference type="NCBI Taxonomy" id="293084"/>
    <lineage>
        <taxon>Bacteria</taxon>
        <taxon>Pseudomonadati</taxon>
        <taxon>Spirochaetota</taxon>
        <taxon>Spirochaetia</taxon>
        <taxon>Leptospirales</taxon>
        <taxon>Leptospiraceae</taxon>
        <taxon>Leptospira</taxon>
    </lineage>
</organism>
<keyword evidence="1" id="KW-0812">Transmembrane</keyword>
<evidence type="ECO:0000313" key="2">
    <source>
        <dbReference type="EMBL" id="PNV76746.1"/>
    </source>
</evidence>
<dbReference type="EMBL" id="MCRM02000001">
    <property type="protein sequence ID" value="PNV76746.1"/>
    <property type="molecule type" value="Genomic_DNA"/>
</dbReference>
<name>A0ABX4YN88_9LEPT</name>
<reference evidence="2" key="1">
    <citation type="submission" date="2018-01" db="EMBL/GenBank/DDBJ databases">
        <title>Genomic characterization of Leptospira inadai serogroup Lyme isolated from captured rat in Brazil and comparative analysis with human reference strain.</title>
        <authorList>
            <person name="Moreno L.Z."/>
            <person name="Loureiro A.P."/>
            <person name="Miraglia F."/>
            <person name="Kremer F.S."/>
            <person name="Eslabao M.R."/>
            <person name="Dellagostin O.A."/>
            <person name="Lilenbaum W."/>
            <person name="Moreno A.M."/>
        </authorList>
    </citation>
    <scope>NUCLEOTIDE SEQUENCE [LARGE SCALE GENOMIC DNA]</scope>
    <source>
        <strain evidence="2">M34/99</strain>
    </source>
</reference>
<dbReference type="Proteomes" id="UP000094669">
    <property type="component" value="Unassembled WGS sequence"/>
</dbReference>
<feature type="transmembrane region" description="Helical" evidence="1">
    <location>
        <begin position="26"/>
        <end position="43"/>
    </location>
</feature>
<evidence type="ECO:0000256" key="1">
    <source>
        <dbReference type="SAM" id="Phobius"/>
    </source>
</evidence>
<keyword evidence="1" id="KW-1133">Transmembrane helix</keyword>
<keyword evidence="1" id="KW-0472">Membrane</keyword>
<gene>
    <name evidence="2" type="ORF">BES34_000170</name>
</gene>